<evidence type="ECO:0000313" key="3">
    <source>
        <dbReference type="Proteomes" id="UP000198504"/>
    </source>
</evidence>
<evidence type="ECO:0000313" key="2">
    <source>
        <dbReference type="EMBL" id="SEQ99686.1"/>
    </source>
</evidence>
<feature type="transmembrane region" description="Helical" evidence="1">
    <location>
        <begin position="81"/>
        <end position="99"/>
    </location>
</feature>
<gene>
    <name evidence="2" type="ORF">SAMN05421756_107259</name>
</gene>
<dbReference type="OrthoDB" id="3712240at2"/>
<name>A0A1H9KKK9_9ACTN</name>
<evidence type="ECO:0000256" key="1">
    <source>
        <dbReference type="SAM" id="Phobius"/>
    </source>
</evidence>
<accession>A0A1H9KKK9</accession>
<keyword evidence="1" id="KW-0812">Transmembrane</keyword>
<keyword evidence="1" id="KW-0472">Membrane</keyword>
<keyword evidence="1" id="KW-1133">Transmembrane helix</keyword>
<proteinExistence type="predicted"/>
<protein>
    <submittedName>
        <fullName evidence="2">Uncharacterized protein</fullName>
    </submittedName>
</protein>
<feature type="transmembrane region" description="Helical" evidence="1">
    <location>
        <begin position="21"/>
        <end position="41"/>
    </location>
</feature>
<dbReference type="AlphaFoldDB" id="A0A1H9KKK9"/>
<organism evidence="2 3">
    <name type="scientific">Microlunatus flavus</name>
    <dbReference type="NCBI Taxonomy" id="1036181"/>
    <lineage>
        <taxon>Bacteria</taxon>
        <taxon>Bacillati</taxon>
        <taxon>Actinomycetota</taxon>
        <taxon>Actinomycetes</taxon>
        <taxon>Propionibacteriales</taxon>
        <taxon>Propionibacteriaceae</taxon>
        <taxon>Microlunatus</taxon>
    </lineage>
</organism>
<keyword evidence="3" id="KW-1185">Reference proteome</keyword>
<dbReference type="STRING" id="1036181.SAMN05421756_107259"/>
<dbReference type="Proteomes" id="UP000198504">
    <property type="component" value="Unassembled WGS sequence"/>
</dbReference>
<sequence>MPARDGGGTAVRSRLRTRLAHLVLVLVGLVAVVYGLSLGGADEVRCRGEVMTPGSVCVKSDGSEGQTYEQRLATRRSARPVVAGVGLLVAGFGTSLLVADVRRGRTRLAS</sequence>
<reference evidence="3" key="1">
    <citation type="submission" date="2016-10" db="EMBL/GenBank/DDBJ databases">
        <authorList>
            <person name="Varghese N."/>
            <person name="Submissions S."/>
        </authorList>
    </citation>
    <scope>NUCLEOTIDE SEQUENCE [LARGE SCALE GENOMIC DNA]</scope>
    <source>
        <strain evidence="3">CGMCC 4.6856</strain>
    </source>
</reference>
<dbReference type="EMBL" id="FOFA01000007">
    <property type="protein sequence ID" value="SEQ99686.1"/>
    <property type="molecule type" value="Genomic_DNA"/>
</dbReference>
<dbReference type="RefSeq" id="WP_091183377.1">
    <property type="nucleotide sequence ID" value="NZ_FOFA01000007.1"/>
</dbReference>